<comment type="caution">
    <text evidence="1">The sequence shown here is derived from an EMBL/GenBank/DDBJ whole genome shotgun (WGS) entry which is preliminary data.</text>
</comment>
<name>A0A9P8Q5A9_WICPI</name>
<evidence type="ECO:0000313" key="2">
    <source>
        <dbReference type="Proteomes" id="UP000774326"/>
    </source>
</evidence>
<reference evidence="1" key="2">
    <citation type="submission" date="2021-01" db="EMBL/GenBank/DDBJ databases">
        <authorList>
            <person name="Schikora-Tamarit M.A."/>
        </authorList>
    </citation>
    <scope>NUCLEOTIDE SEQUENCE</scope>
    <source>
        <strain evidence="1">CBS2887</strain>
    </source>
</reference>
<dbReference type="AlphaFoldDB" id="A0A9P8Q5A9"/>
<dbReference type="EMBL" id="JAEUBG010003218">
    <property type="protein sequence ID" value="KAH3683139.1"/>
    <property type="molecule type" value="Genomic_DNA"/>
</dbReference>
<reference evidence="1" key="1">
    <citation type="journal article" date="2021" name="Open Biol.">
        <title>Shared evolutionary footprints suggest mitochondrial oxidative damage underlies multiple complex I losses in fungi.</title>
        <authorList>
            <person name="Schikora-Tamarit M.A."/>
            <person name="Marcet-Houben M."/>
            <person name="Nosek J."/>
            <person name="Gabaldon T."/>
        </authorList>
    </citation>
    <scope>NUCLEOTIDE SEQUENCE</scope>
    <source>
        <strain evidence="1">CBS2887</strain>
    </source>
</reference>
<protein>
    <submittedName>
        <fullName evidence="1">Uncharacterized protein</fullName>
    </submittedName>
</protein>
<keyword evidence="2" id="KW-1185">Reference proteome</keyword>
<proteinExistence type="predicted"/>
<evidence type="ECO:0000313" key="1">
    <source>
        <dbReference type="EMBL" id="KAH3683139.1"/>
    </source>
</evidence>
<organism evidence="1 2">
    <name type="scientific">Wickerhamomyces pijperi</name>
    <name type="common">Yeast</name>
    <name type="synonym">Pichia pijperi</name>
    <dbReference type="NCBI Taxonomy" id="599730"/>
    <lineage>
        <taxon>Eukaryota</taxon>
        <taxon>Fungi</taxon>
        <taxon>Dikarya</taxon>
        <taxon>Ascomycota</taxon>
        <taxon>Saccharomycotina</taxon>
        <taxon>Saccharomycetes</taxon>
        <taxon>Phaffomycetales</taxon>
        <taxon>Wickerhamomycetaceae</taxon>
        <taxon>Wickerhamomyces</taxon>
    </lineage>
</organism>
<accession>A0A9P8Q5A9</accession>
<sequence length="179" mass="20085">MDNFNPSRQILMVSSSSNSLKGEVKAAKKDIHKVSKMFFTWSMCVADSTLLRVQFDLVGGNFIEDLHQILVWQTLTVVDASVVLDEVVDGHSDLDALRMLVGVQHDYRESQNIRSIGIGKHARVTLGVLFSKLQHVTINLLSFTWQSEPLEKRSHGIDEESVVELHAVNIGMHDSNVLF</sequence>
<gene>
    <name evidence="1" type="ORF">WICPIJ_005882</name>
</gene>
<dbReference type="Proteomes" id="UP000774326">
    <property type="component" value="Unassembled WGS sequence"/>
</dbReference>